<gene>
    <name evidence="1" type="ORF">LVJ81_05995</name>
</gene>
<sequence>MNSFDNKAVLPLPLSKRIQERQSQQLPLAFLRRLGEIEDGPVARLPIPAADWIFQTQAGRHLVKDHSGKSHGAAIKTDFQSVNVQMVDVSGLYAANVQIMHRYWHQLADKSSVFTRVEQCFEWVTNQTPLLITQQYQRNSPVTLFTNMGVSSIKPVYFLSHFNASLNHRVWMRQSSVLSTVTPATQIKHCQKAITNQARVVPLQFYPVPLKPTTKPCDCPCGKRPNAKRLPLAFEAISVKHDASMLPLTFACKRRDFIPILKSYTMVNTITASVDGTNIQVLNASLKTDMDGFCWQGSISLYVDDFAIINMDRRERGNEAKITLNINGESFVFLAEDYSDNREFGQKTYTVTGRSEAAKLGNDYARTRSGTITSDLYARQIADAQIEFLPFTLEWNMVDWLVPSNSYSLTDKTPMDALMDIAQAAGGFVHADANSSQIHIRPRFKVPAWELQDTTADVIIPASVIVSISGQKRVNKRCNSIYVWSEHESGKGADVYRDGSDRGLRAAAQVHALYTDIAVHQAIGITKLSETGIHKIETVKLPYHPSYAIPRANLGEIWQFNEPNGYWKGIVTGIDISVANNLGAIELWQTLTIDRYMDV</sequence>
<evidence type="ECO:0000313" key="1">
    <source>
        <dbReference type="EMBL" id="UOO93574.1"/>
    </source>
</evidence>
<protein>
    <recommendedName>
        <fullName evidence="3">Minor tail protein</fullName>
    </recommendedName>
</protein>
<accession>A0ABY4EED0</accession>
<reference evidence="1" key="2">
    <citation type="journal article" date="2022" name="Res Sq">
        <title>Evolution of multicellular longitudinally dividing oral cavity symbionts (Neisseriaceae).</title>
        <authorList>
            <person name="Nyongesa S."/>
            <person name="Weber P."/>
            <person name="Bernet E."/>
            <person name="Pullido F."/>
            <person name="Nieckarz M."/>
            <person name="Delaby M."/>
            <person name="Nieves C."/>
            <person name="Viehboeck T."/>
            <person name="Krause N."/>
            <person name="Rivera-Millot A."/>
            <person name="Nakamura A."/>
            <person name="Vischer N."/>
            <person name="VanNieuwenhze M."/>
            <person name="Brun Y."/>
            <person name="Cava F."/>
            <person name="Bulgheresi S."/>
            <person name="Veyrier F."/>
        </authorList>
    </citation>
    <scope>NUCLEOTIDE SEQUENCE</scope>
    <source>
        <strain evidence="1">SAG 1488-6</strain>
    </source>
</reference>
<name>A0ABY4EED0_VITST</name>
<reference evidence="1" key="1">
    <citation type="submission" date="2021-12" db="EMBL/GenBank/DDBJ databases">
        <authorList>
            <person name="Veyrier F.J."/>
        </authorList>
    </citation>
    <scope>NUCLEOTIDE SEQUENCE</scope>
    <source>
        <strain evidence="1">SAG 1488-6</strain>
    </source>
</reference>
<dbReference type="EMBL" id="CP091512">
    <property type="protein sequence ID" value="UOO93574.1"/>
    <property type="molecule type" value="Genomic_DNA"/>
</dbReference>
<dbReference type="Proteomes" id="UP000832034">
    <property type="component" value="Chromosome"/>
</dbReference>
<evidence type="ECO:0000313" key="2">
    <source>
        <dbReference type="Proteomes" id="UP000832034"/>
    </source>
</evidence>
<evidence type="ECO:0008006" key="3">
    <source>
        <dbReference type="Google" id="ProtNLM"/>
    </source>
</evidence>
<proteinExistence type="predicted"/>
<keyword evidence="2" id="KW-1185">Reference proteome</keyword>
<organism evidence="1 2">
    <name type="scientific">Vitreoscilla stercoraria</name>
    <dbReference type="NCBI Taxonomy" id="61"/>
    <lineage>
        <taxon>Bacteria</taxon>
        <taxon>Pseudomonadati</taxon>
        <taxon>Pseudomonadota</taxon>
        <taxon>Betaproteobacteria</taxon>
        <taxon>Neisseriales</taxon>
        <taxon>Neisseriaceae</taxon>
        <taxon>Vitreoscilla</taxon>
    </lineage>
</organism>
<dbReference type="RefSeq" id="WP_019957780.1">
    <property type="nucleotide sequence ID" value="NZ_CP091512.1"/>
</dbReference>